<accession>A0A848LJW1</accession>
<dbReference type="InterPro" id="IPR011992">
    <property type="entry name" value="EF-hand-dom_pair"/>
</dbReference>
<gene>
    <name evidence="5" type="ORF">HG543_24495</name>
</gene>
<sequence length="289" mass="31633">MNRIPSHRRLLTAALCLALPLGLTACGEDAASEASLHVGEAAAFLESSEEGGSIGADAVADADTSTVQAIATEEVAGVEQEPVDEGNPCNFGARRQAVLEKYDDNGDGTLGRAELAELRADLGERRDTIRPRLAQVGRRARHGAFWRVRWAFDEDGRGTLSTEERAALVDAMEARCERLRSERLETYDTNGDGSLDEAERQTARQAVRARWQAKRQELLAEYDTNGNGILDSGERLALREDRVAAAQERRATLLATYDTNGDGVLSTEEALPLREEIQRRIIEGRDAED</sequence>
<dbReference type="PROSITE" id="PS51257">
    <property type="entry name" value="PROKAR_LIPOPROTEIN"/>
    <property type="match status" value="1"/>
</dbReference>
<organism evidence="5 6">
    <name type="scientific">Pyxidicoccus fallax</name>
    <dbReference type="NCBI Taxonomy" id="394095"/>
    <lineage>
        <taxon>Bacteria</taxon>
        <taxon>Pseudomonadati</taxon>
        <taxon>Myxococcota</taxon>
        <taxon>Myxococcia</taxon>
        <taxon>Myxococcales</taxon>
        <taxon>Cystobacterineae</taxon>
        <taxon>Myxococcaceae</taxon>
        <taxon>Pyxidicoccus</taxon>
    </lineage>
</organism>
<protein>
    <submittedName>
        <fullName evidence="5">Calcium-binding protein</fullName>
    </submittedName>
</protein>
<dbReference type="InterPro" id="IPR018247">
    <property type="entry name" value="EF_Hand_1_Ca_BS"/>
</dbReference>
<evidence type="ECO:0000256" key="2">
    <source>
        <dbReference type="ARBA" id="ARBA00022737"/>
    </source>
</evidence>
<dbReference type="InterPro" id="IPR002048">
    <property type="entry name" value="EF_hand_dom"/>
</dbReference>
<name>A0A848LJW1_9BACT</name>
<dbReference type="PROSITE" id="PS50222">
    <property type="entry name" value="EF_HAND_2"/>
    <property type="match status" value="1"/>
</dbReference>
<feature type="chain" id="PRO_5032283519" evidence="3">
    <location>
        <begin position="26"/>
        <end position="289"/>
    </location>
</feature>
<dbReference type="PANTHER" id="PTHR10827">
    <property type="entry name" value="RETICULOCALBIN"/>
    <property type="match status" value="1"/>
</dbReference>
<dbReference type="PROSITE" id="PS00018">
    <property type="entry name" value="EF_HAND_1"/>
    <property type="match status" value="1"/>
</dbReference>
<dbReference type="Proteomes" id="UP000518300">
    <property type="component" value="Unassembled WGS sequence"/>
</dbReference>
<keyword evidence="3" id="KW-0732">Signal</keyword>
<evidence type="ECO:0000256" key="3">
    <source>
        <dbReference type="SAM" id="SignalP"/>
    </source>
</evidence>
<dbReference type="RefSeq" id="WP_169347265.1">
    <property type="nucleotide sequence ID" value="NZ_JABBJJ010000117.1"/>
</dbReference>
<dbReference type="EMBL" id="JABBJJ010000117">
    <property type="protein sequence ID" value="NMO17992.1"/>
    <property type="molecule type" value="Genomic_DNA"/>
</dbReference>
<keyword evidence="6" id="KW-1185">Reference proteome</keyword>
<comment type="caution">
    <text evidence="5">The sequence shown here is derived from an EMBL/GenBank/DDBJ whole genome shotgun (WGS) entry which is preliminary data.</text>
</comment>
<feature type="domain" description="EF-hand" evidence="4">
    <location>
        <begin position="90"/>
        <end position="125"/>
    </location>
</feature>
<dbReference type="GO" id="GO:0005509">
    <property type="term" value="F:calcium ion binding"/>
    <property type="evidence" value="ECO:0007669"/>
    <property type="project" value="InterPro"/>
</dbReference>
<dbReference type="PANTHER" id="PTHR10827:SF98">
    <property type="entry name" value="45 KDA CALCIUM-BINDING PROTEIN"/>
    <property type="match status" value="1"/>
</dbReference>
<evidence type="ECO:0000259" key="4">
    <source>
        <dbReference type="PROSITE" id="PS50222"/>
    </source>
</evidence>
<feature type="signal peptide" evidence="3">
    <location>
        <begin position="1"/>
        <end position="25"/>
    </location>
</feature>
<evidence type="ECO:0000313" key="5">
    <source>
        <dbReference type="EMBL" id="NMO17992.1"/>
    </source>
</evidence>
<reference evidence="5 6" key="1">
    <citation type="submission" date="2020-04" db="EMBL/GenBank/DDBJ databases">
        <title>Draft genome of Pyxidicoccus fallax type strain.</title>
        <authorList>
            <person name="Whitworth D.E."/>
        </authorList>
    </citation>
    <scope>NUCLEOTIDE SEQUENCE [LARGE SCALE GENOMIC DNA]</scope>
    <source>
        <strain evidence="5 6">DSM 14698</strain>
    </source>
</reference>
<dbReference type="SUPFAM" id="SSF47473">
    <property type="entry name" value="EF-hand"/>
    <property type="match status" value="1"/>
</dbReference>
<dbReference type="Pfam" id="PF13202">
    <property type="entry name" value="EF-hand_5"/>
    <property type="match status" value="2"/>
</dbReference>
<evidence type="ECO:0000256" key="1">
    <source>
        <dbReference type="ARBA" id="ARBA00022723"/>
    </source>
</evidence>
<dbReference type="AlphaFoldDB" id="A0A848LJW1"/>
<keyword evidence="2" id="KW-0677">Repeat</keyword>
<proteinExistence type="predicted"/>
<evidence type="ECO:0000313" key="6">
    <source>
        <dbReference type="Proteomes" id="UP000518300"/>
    </source>
</evidence>
<keyword evidence="1" id="KW-0479">Metal-binding</keyword>
<dbReference type="Gene3D" id="1.10.238.10">
    <property type="entry name" value="EF-hand"/>
    <property type="match status" value="2"/>
</dbReference>